<dbReference type="InterPro" id="IPR015032">
    <property type="entry name" value="ThsB__TIR-like_domain"/>
</dbReference>
<dbReference type="EMBL" id="JADIMY010000117">
    <property type="protein sequence ID" value="MBO8428105.1"/>
    <property type="molecule type" value="Genomic_DNA"/>
</dbReference>
<gene>
    <name evidence="2" type="ORF">IAC58_06155</name>
</gene>
<protein>
    <submittedName>
        <fullName evidence="2">TIR domain-containing protein</fullName>
    </submittedName>
</protein>
<dbReference type="InterPro" id="IPR035897">
    <property type="entry name" value="Toll_tir_struct_dom_sf"/>
</dbReference>
<accession>A0A9D9GV03</accession>
<dbReference type="SUPFAM" id="SSF52200">
    <property type="entry name" value="Toll/Interleukin receptor TIR domain"/>
    <property type="match status" value="1"/>
</dbReference>
<dbReference type="AlphaFoldDB" id="A0A9D9GV03"/>
<evidence type="ECO:0000313" key="3">
    <source>
        <dbReference type="Proteomes" id="UP000823613"/>
    </source>
</evidence>
<name>A0A9D9GV03_9BACL</name>
<reference evidence="2" key="1">
    <citation type="submission" date="2020-10" db="EMBL/GenBank/DDBJ databases">
        <authorList>
            <person name="Gilroy R."/>
        </authorList>
    </citation>
    <scope>NUCLEOTIDE SEQUENCE</scope>
    <source>
        <strain evidence="2">11159</strain>
    </source>
</reference>
<reference evidence="2" key="2">
    <citation type="journal article" date="2021" name="PeerJ">
        <title>Extensive microbial diversity within the chicken gut microbiome revealed by metagenomics and culture.</title>
        <authorList>
            <person name="Gilroy R."/>
            <person name="Ravi A."/>
            <person name="Getino M."/>
            <person name="Pursley I."/>
            <person name="Horton D.L."/>
            <person name="Alikhan N.F."/>
            <person name="Baker D."/>
            <person name="Gharbi K."/>
            <person name="Hall N."/>
            <person name="Watson M."/>
            <person name="Adriaenssens E.M."/>
            <person name="Foster-Nyarko E."/>
            <person name="Jarju S."/>
            <person name="Secka A."/>
            <person name="Antonio M."/>
            <person name="Oren A."/>
            <person name="Chaudhuri R.R."/>
            <person name="La Ragione R."/>
            <person name="Hildebrand F."/>
            <person name="Pallen M.J."/>
        </authorList>
    </citation>
    <scope>NUCLEOTIDE SEQUENCE</scope>
    <source>
        <strain evidence="2">11159</strain>
    </source>
</reference>
<comment type="caution">
    <text evidence="2">The sequence shown here is derived from an EMBL/GenBank/DDBJ whole genome shotgun (WGS) entry which is preliminary data.</text>
</comment>
<feature type="domain" description="Thoeris protein ThsB TIR-like" evidence="1">
    <location>
        <begin position="6"/>
        <end position="91"/>
    </location>
</feature>
<organism evidence="2 3">
    <name type="scientific">Candidatus Onthovivens merdipullorum</name>
    <dbReference type="NCBI Taxonomy" id="2840889"/>
    <lineage>
        <taxon>Bacteria</taxon>
        <taxon>Bacillati</taxon>
        <taxon>Bacillota</taxon>
        <taxon>Bacilli</taxon>
        <taxon>Bacillales</taxon>
        <taxon>Candidatus Onthovivens</taxon>
    </lineage>
</organism>
<proteinExistence type="predicted"/>
<evidence type="ECO:0000259" key="1">
    <source>
        <dbReference type="Pfam" id="PF08937"/>
    </source>
</evidence>
<dbReference type="Gene3D" id="3.40.50.10140">
    <property type="entry name" value="Toll/interleukin-1 receptor homology (TIR) domain"/>
    <property type="match status" value="1"/>
</dbReference>
<dbReference type="Proteomes" id="UP000823613">
    <property type="component" value="Unassembled WGS sequence"/>
</dbReference>
<dbReference type="Pfam" id="PF08937">
    <property type="entry name" value="ThsB_TIR"/>
    <property type="match status" value="1"/>
</dbReference>
<sequence length="188" mass="21798">MGRKVFVSYKYSDGRDCKDRIMLKLNNQGNVYKGEKGFNDLSSYASSTIKSYLSDMIYNSSVLLVVISPTVSQSDWVDWEIGYALRNTSRDGRASKRNGIVCVIQKDYYTGSSSWAYDYKGDVYEAYLPRRIVQNMQETYGGLSIFERPNRDYCVIVTESTFMSDPQKYIERAYERSCYPYIYPIVIK</sequence>
<evidence type="ECO:0000313" key="2">
    <source>
        <dbReference type="EMBL" id="MBO8428105.1"/>
    </source>
</evidence>